<organism evidence="1">
    <name type="scientific">Ceratitis capitata</name>
    <name type="common">Mediterranean fruit fly</name>
    <name type="synonym">Tephritis capitata</name>
    <dbReference type="NCBI Taxonomy" id="7213"/>
    <lineage>
        <taxon>Eukaryota</taxon>
        <taxon>Metazoa</taxon>
        <taxon>Ecdysozoa</taxon>
        <taxon>Arthropoda</taxon>
        <taxon>Hexapoda</taxon>
        <taxon>Insecta</taxon>
        <taxon>Pterygota</taxon>
        <taxon>Neoptera</taxon>
        <taxon>Endopterygota</taxon>
        <taxon>Diptera</taxon>
        <taxon>Brachycera</taxon>
        <taxon>Muscomorpha</taxon>
        <taxon>Tephritoidea</taxon>
        <taxon>Tephritidae</taxon>
        <taxon>Ceratitis</taxon>
        <taxon>Ceratitis</taxon>
    </lineage>
</organism>
<proteinExistence type="evidence at transcript level"/>
<accession>W8C752</accession>
<protein>
    <submittedName>
        <fullName evidence="1">Uncharacterized protein</fullName>
    </submittedName>
</protein>
<reference evidence="1" key="1">
    <citation type="submission" date="2013-07" db="EMBL/GenBank/DDBJ databases">
        <authorList>
            <person name="Geib S."/>
        </authorList>
    </citation>
    <scope>NUCLEOTIDE SEQUENCE</scope>
</reference>
<evidence type="ECO:0000313" key="1">
    <source>
        <dbReference type="EMBL" id="JAB98379.1"/>
    </source>
</evidence>
<dbReference type="OrthoDB" id="190835at2759"/>
<sequence>MLVESGKQVQKVLKKKVTTKLLCCTMLTEAQPVLVEACGSTAHMKIAFCNCENNKENTKYENNTYNSNQHACHTYNTRAISYEKRFFSKKFSLLLGVRSSNQVKCVLTRELCFFHACRRRRKRRKTKSVGKKNTNNNINNKCSCNMRTTSARYCKIRRRKRILRWQITSGGSSCFDEATRTTSSLMLADYIDNGMLQARNNNCLRTEARATTKNAVATQMMPASPPPTKTTIARLMIKLVKRDCWLGKRRLWAALSRVKQKLTRCNYMLSPVQQQQQQRIQQQLPTPATANALSCRLPTDGEQMPLEGQARTHEQHKLKQDLQLEQQQQHCLLQTQQQHANNVQHRSWRNLIGCAAASTFTPLTVTNLINTITTITNNPTTKTTNSSSPAALVTAKICTQKIVAQATVDITDTRTTTATTTNKIAKSFQFS</sequence>
<reference evidence="1" key="2">
    <citation type="journal article" date="2014" name="BMC Genomics">
        <title>A genomic perspective to assessing quality of mass-reared SIT flies used in Mediterranean fruit fly (Ceratitis capitata) eradication in California.</title>
        <authorList>
            <person name="Calla B."/>
            <person name="Hall B."/>
            <person name="Hou S."/>
            <person name="Geib S.M."/>
        </authorList>
    </citation>
    <scope>NUCLEOTIDE SEQUENCE</scope>
</reference>
<dbReference type="EMBL" id="GAMC01008176">
    <property type="protein sequence ID" value="JAB98379.1"/>
    <property type="molecule type" value="mRNA"/>
</dbReference>
<dbReference type="AlphaFoldDB" id="W8C752"/>
<name>W8C752_CERCA</name>